<dbReference type="SUPFAM" id="SSF47616">
    <property type="entry name" value="GST C-terminal domain-like"/>
    <property type="match status" value="1"/>
</dbReference>
<comment type="catalytic activity">
    <reaction evidence="4">
        <text>RX + glutathione = an S-substituted glutathione + a halide anion + H(+)</text>
        <dbReference type="Rhea" id="RHEA:16437"/>
        <dbReference type="ChEBI" id="CHEBI:15378"/>
        <dbReference type="ChEBI" id="CHEBI:16042"/>
        <dbReference type="ChEBI" id="CHEBI:17792"/>
        <dbReference type="ChEBI" id="CHEBI:57925"/>
        <dbReference type="ChEBI" id="CHEBI:90779"/>
        <dbReference type="EC" id="2.5.1.18"/>
    </reaction>
</comment>
<dbReference type="InterPro" id="IPR036282">
    <property type="entry name" value="Glutathione-S-Trfase_C_sf"/>
</dbReference>
<dbReference type="Proteomes" id="UP001521116">
    <property type="component" value="Unassembled WGS sequence"/>
</dbReference>
<dbReference type="SFLD" id="SFLDS00019">
    <property type="entry name" value="Glutathione_Transferase_(cytos"/>
    <property type="match status" value="1"/>
</dbReference>
<gene>
    <name evidence="7" type="ORF">SLS56_008711</name>
</gene>
<comment type="similarity">
    <text evidence="1">Belongs to the GST superfamily.</text>
</comment>
<evidence type="ECO:0000256" key="2">
    <source>
        <dbReference type="ARBA" id="ARBA00012452"/>
    </source>
</evidence>
<evidence type="ECO:0000313" key="7">
    <source>
        <dbReference type="EMBL" id="KAL1622600.1"/>
    </source>
</evidence>
<evidence type="ECO:0000259" key="6">
    <source>
        <dbReference type="PROSITE" id="PS50405"/>
    </source>
</evidence>
<organism evidence="7 8">
    <name type="scientific">Neofusicoccum ribis</name>
    <dbReference type="NCBI Taxonomy" id="45134"/>
    <lineage>
        <taxon>Eukaryota</taxon>
        <taxon>Fungi</taxon>
        <taxon>Dikarya</taxon>
        <taxon>Ascomycota</taxon>
        <taxon>Pezizomycotina</taxon>
        <taxon>Dothideomycetes</taxon>
        <taxon>Dothideomycetes incertae sedis</taxon>
        <taxon>Botryosphaeriales</taxon>
        <taxon>Botryosphaeriaceae</taxon>
        <taxon>Neofusicoccum</taxon>
    </lineage>
</organism>
<dbReference type="Gene3D" id="1.20.1050.130">
    <property type="match status" value="1"/>
</dbReference>
<dbReference type="InterPro" id="IPR036249">
    <property type="entry name" value="Thioredoxin-like_sf"/>
</dbReference>
<protein>
    <recommendedName>
        <fullName evidence="2">glutathione transferase</fullName>
        <ecNumber evidence="2">2.5.1.18</ecNumber>
    </recommendedName>
</protein>
<dbReference type="Pfam" id="PF00043">
    <property type="entry name" value="GST_C"/>
    <property type="match status" value="1"/>
</dbReference>
<feature type="domain" description="GST C-terminal" evidence="6">
    <location>
        <begin position="106"/>
        <end position="240"/>
    </location>
</feature>
<evidence type="ECO:0000259" key="5">
    <source>
        <dbReference type="PROSITE" id="PS50404"/>
    </source>
</evidence>
<dbReference type="InterPro" id="IPR004045">
    <property type="entry name" value="Glutathione_S-Trfase_N"/>
</dbReference>
<evidence type="ECO:0000313" key="8">
    <source>
        <dbReference type="Proteomes" id="UP001521116"/>
    </source>
</evidence>
<dbReference type="EMBL" id="JAJVDC020000133">
    <property type="protein sequence ID" value="KAL1622600.1"/>
    <property type="molecule type" value="Genomic_DNA"/>
</dbReference>
<dbReference type="SFLD" id="SFLDG00358">
    <property type="entry name" value="Main_(cytGST)"/>
    <property type="match status" value="1"/>
</dbReference>
<dbReference type="InterPro" id="IPR010987">
    <property type="entry name" value="Glutathione-S-Trfase_C-like"/>
</dbReference>
<sequence length="241" mass="28095">MLDITSSRSLTSDIPDIPCLLIVEGRYQNWIKPVVFFEALGVPWQPVVLDREAAAADWFRKIHPQLYVPALIDNADGERVQIWDSSTILMYLGHRYDAEKQFVGRSAQEHVEIGNWLMFETASLGPTAKYWVWYDMRTGADINQKAQDKYLFPMMVDLKKQYSILNQRLSEPGQKWIALKDRPSIADISILPFTDHNTLARMQLDIQMWPALANWYKRMMELPYVKKAYDELESRPAKRIV</sequence>
<dbReference type="PROSITE" id="PS50405">
    <property type="entry name" value="GST_CTER"/>
    <property type="match status" value="1"/>
</dbReference>
<dbReference type="PANTHER" id="PTHR44051:SF20">
    <property type="entry name" value="GLUTATHIONE TRANSFERASE 1 (EUROFUNG)"/>
    <property type="match status" value="1"/>
</dbReference>
<dbReference type="SUPFAM" id="SSF52833">
    <property type="entry name" value="Thioredoxin-like"/>
    <property type="match status" value="1"/>
</dbReference>
<dbReference type="PANTHER" id="PTHR44051">
    <property type="entry name" value="GLUTATHIONE S-TRANSFERASE-RELATED"/>
    <property type="match status" value="1"/>
</dbReference>
<dbReference type="Pfam" id="PF13417">
    <property type="entry name" value="GST_N_3"/>
    <property type="match status" value="1"/>
</dbReference>
<dbReference type="PROSITE" id="PS50404">
    <property type="entry name" value="GST_NTER"/>
    <property type="match status" value="1"/>
</dbReference>
<accession>A0ABR3SJD2</accession>
<evidence type="ECO:0000256" key="4">
    <source>
        <dbReference type="ARBA" id="ARBA00047960"/>
    </source>
</evidence>
<keyword evidence="3" id="KW-0808">Transferase</keyword>
<evidence type="ECO:0000256" key="1">
    <source>
        <dbReference type="ARBA" id="ARBA00007409"/>
    </source>
</evidence>
<feature type="domain" description="GST N-terminal" evidence="5">
    <location>
        <begin position="17"/>
        <end position="100"/>
    </location>
</feature>
<reference evidence="7 8" key="1">
    <citation type="submission" date="2024-02" db="EMBL/GenBank/DDBJ databases">
        <title>De novo assembly and annotation of 12 fungi associated with fruit tree decline syndrome in Ontario, Canada.</title>
        <authorList>
            <person name="Sulman M."/>
            <person name="Ellouze W."/>
            <person name="Ilyukhin E."/>
        </authorList>
    </citation>
    <scope>NUCLEOTIDE SEQUENCE [LARGE SCALE GENOMIC DNA]</scope>
    <source>
        <strain evidence="7 8">M1-105</strain>
    </source>
</reference>
<dbReference type="InterPro" id="IPR040079">
    <property type="entry name" value="Glutathione_S-Trfase"/>
</dbReference>
<dbReference type="InterPro" id="IPR004046">
    <property type="entry name" value="GST_C"/>
</dbReference>
<proteinExistence type="inferred from homology"/>
<evidence type="ECO:0000256" key="3">
    <source>
        <dbReference type="ARBA" id="ARBA00022679"/>
    </source>
</evidence>
<comment type="caution">
    <text evidence="7">The sequence shown here is derived from an EMBL/GenBank/DDBJ whole genome shotgun (WGS) entry which is preliminary data.</text>
</comment>
<name>A0ABR3SJD2_9PEZI</name>
<dbReference type="EC" id="2.5.1.18" evidence="2"/>
<keyword evidence="8" id="KW-1185">Reference proteome</keyword>